<dbReference type="EMBL" id="JYDH01000004">
    <property type="protein sequence ID" value="KRY42217.1"/>
    <property type="molecule type" value="Genomic_DNA"/>
</dbReference>
<gene>
    <name evidence="1" type="ORF">T01_4808</name>
</gene>
<reference evidence="1 2" key="1">
    <citation type="submission" date="2015-01" db="EMBL/GenBank/DDBJ databases">
        <title>Evolution of Trichinella species and genotypes.</title>
        <authorList>
            <person name="Korhonen P.K."/>
            <person name="Edoardo P."/>
            <person name="Giuseppe L.R."/>
            <person name="Gasser R.B."/>
        </authorList>
    </citation>
    <scope>NUCLEOTIDE SEQUENCE [LARGE SCALE GENOMIC DNA]</scope>
    <source>
        <strain evidence="1">ISS3</strain>
    </source>
</reference>
<sequence length="75" mass="8618">MTTDSFLKFFGISLHHFMKSNFPSRPSKSKLAMIKEVEPIVYRIGSGSLDILDFNIRRLKLSCCMQTCLTPNKTF</sequence>
<dbReference type="InParanoid" id="A0A0V1BYR2"/>
<accession>A0A0V1BYR2</accession>
<organism evidence="1 2">
    <name type="scientific">Trichinella spiralis</name>
    <name type="common">Trichina worm</name>
    <dbReference type="NCBI Taxonomy" id="6334"/>
    <lineage>
        <taxon>Eukaryota</taxon>
        <taxon>Metazoa</taxon>
        <taxon>Ecdysozoa</taxon>
        <taxon>Nematoda</taxon>
        <taxon>Enoplea</taxon>
        <taxon>Dorylaimia</taxon>
        <taxon>Trichinellida</taxon>
        <taxon>Trichinellidae</taxon>
        <taxon>Trichinella</taxon>
    </lineage>
</organism>
<proteinExistence type="predicted"/>
<comment type="caution">
    <text evidence="1">The sequence shown here is derived from an EMBL/GenBank/DDBJ whole genome shotgun (WGS) entry which is preliminary data.</text>
</comment>
<dbReference type="Proteomes" id="UP000054776">
    <property type="component" value="Unassembled WGS sequence"/>
</dbReference>
<dbReference type="AlphaFoldDB" id="A0A0V1BYR2"/>
<protein>
    <submittedName>
        <fullName evidence="1">Uncharacterized protein</fullName>
    </submittedName>
</protein>
<evidence type="ECO:0000313" key="2">
    <source>
        <dbReference type="Proteomes" id="UP000054776"/>
    </source>
</evidence>
<name>A0A0V1BYR2_TRISP</name>
<evidence type="ECO:0000313" key="1">
    <source>
        <dbReference type="EMBL" id="KRY42217.1"/>
    </source>
</evidence>
<keyword evidence="2" id="KW-1185">Reference proteome</keyword>